<evidence type="ECO:0008006" key="4">
    <source>
        <dbReference type="Google" id="ProtNLM"/>
    </source>
</evidence>
<accession>A0AA36J319</accession>
<evidence type="ECO:0000313" key="2">
    <source>
        <dbReference type="EMBL" id="CAJ1397605.1"/>
    </source>
</evidence>
<feature type="region of interest" description="Disordered" evidence="1">
    <location>
        <begin position="693"/>
        <end position="712"/>
    </location>
</feature>
<dbReference type="Gene3D" id="3.40.50.300">
    <property type="entry name" value="P-loop containing nucleotide triphosphate hydrolases"/>
    <property type="match status" value="1"/>
</dbReference>
<dbReference type="AlphaFoldDB" id="A0AA36J319"/>
<dbReference type="SUPFAM" id="SSF52540">
    <property type="entry name" value="P-loop containing nucleoside triphosphate hydrolases"/>
    <property type="match status" value="1"/>
</dbReference>
<sequence length="743" mass="83036">MTSFRALNAFSPSQVDPFRAFAVGPGGAKMRSCSDSNGSEAQPETVQLPTEVCSFEQLLELTYRALRSITWPDCTSRRNVMQSGQKSIKAFCLGCIKPYFTPLTLSAKTRLLPRVTRLLTLLGETMDPTFRYTSMQCNSMYSARLHVDKNNHGPSQIIGLGPYTGGELWVYQEEGGNIPMVVTEPLRGYPHLTVGKVIYGRLHSIRNAWFSFDGRVPHSAMPFEGDRLSIVYFTRSGAGSMLPQLREALEDLGVRVPDPEWLAATAPETASASRPQKMPRLSEPQPPDDDSDDDEADLEAAELSTGRMDFDVFRQELQVPWHRLELPVGLTSCCPGVGAAYALQQLLPVAPTQVSLVHEGEVSDELCRLGKNLRVQECFKELPSSSALRHCEVRRRKEEMMPASAEHIFHAEFEVLPLMAYFFKTGLEQDKAVPARTLLAIQAHLRDRQPPVALVEVPDWEKLHGSQQRRALDFIREQISVPGYHFELVLAQLRDYGLPLTGCRLQAFMARTDCMGQEKLKQTAQLAKHLGSLLPKCRVQDFLLSESEELRVPDCNILWDCHGSLDSFNAARVRGNGSARGIHIVRDPARMLASAYCYHHRGEEPGNPLSHLPEMLSMGPVEGMMTLWPDMLPLLDDMTTLFADKDGLYHVRYENLTESSASFDLQIGGIFDFLFGGLISRSEMELIAEAAKEEDLNRDQSITKGSTRHTNSDECTDAALQAQSSMDQKVLTQLEDLKVRLGY</sequence>
<dbReference type="EMBL" id="CAUJNA010003272">
    <property type="protein sequence ID" value="CAJ1397605.1"/>
    <property type="molecule type" value="Genomic_DNA"/>
</dbReference>
<feature type="region of interest" description="Disordered" evidence="1">
    <location>
        <begin position="266"/>
        <end position="297"/>
    </location>
</feature>
<keyword evidence="3" id="KW-1185">Reference proteome</keyword>
<proteinExistence type="predicted"/>
<feature type="compositionally biased region" description="Polar residues" evidence="1">
    <location>
        <begin position="699"/>
        <end position="709"/>
    </location>
</feature>
<feature type="compositionally biased region" description="Acidic residues" evidence="1">
    <location>
        <begin position="286"/>
        <end position="297"/>
    </location>
</feature>
<evidence type="ECO:0000256" key="1">
    <source>
        <dbReference type="SAM" id="MobiDB-lite"/>
    </source>
</evidence>
<name>A0AA36J319_9DINO</name>
<organism evidence="2 3">
    <name type="scientific">Effrenium voratum</name>
    <dbReference type="NCBI Taxonomy" id="2562239"/>
    <lineage>
        <taxon>Eukaryota</taxon>
        <taxon>Sar</taxon>
        <taxon>Alveolata</taxon>
        <taxon>Dinophyceae</taxon>
        <taxon>Suessiales</taxon>
        <taxon>Symbiodiniaceae</taxon>
        <taxon>Effrenium</taxon>
    </lineage>
</organism>
<reference evidence="2" key="1">
    <citation type="submission" date="2023-08" db="EMBL/GenBank/DDBJ databases">
        <authorList>
            <person name="Chen Y."/>
            <person name="Shah S."/>
            <person name="Dougan E. K."/>
            <person name="Thang M."/>
            <person name="Chan C."/>
        </authorList>
    </citation>
    <scope>NUCLEOTIDE SEQUENCE</scope>
</reference>
<protein>
    <recommendedName>
        <fullName evidence="4">Sulfotransferase</fullName>
    </recommendedName>
</protein>
<gene>
    <name evidence="2" type="ORF">EVOR1521_LOCUS21583</name>
</gene>
<dbReference type="Proteomes" id="UP001178507">
    <property type="component" value="Unassembled WGS sequence"/>
</dbReference>
<evidence type="ECO:0000313" key="3">
    <source>
        <dbReference type="Proteomes" id="UP001178507"/>
    </source>
</evidence>
<dbReference type="InterPro" id="IPR027417">
    <property type="entry name" value="P-loop_NTPase"/>
</dbReference>
<comment type="caution">
    <text evidence="2">The sequence shown here is derived from an EMBL/GenBank/DDBJ whole genome shotgun (WGS) entry which is preliminary data.</text>
</comment>